<organism evidence="1">
    <name type="scientific">hydrothermal vent metagenome</name>
    <dbReference type="NCBI Taxonomy" id="652676"/>
    <lineage>
        <taxon>unclassified sequences</taxon>
        <taxon>metagenomes</taxon>
        <taxon>ecological metagenomes</taxon>
    </lineage>
</organism>
<proteinExistence type="predicted"/>
<dbReference type="AlphaFoldDB" id="A0A3B1C9G3"/>
<dbReference type="Pfam" id="PF13557">
    <property type="entry name" value="Phenol_MetA_deg"/>
    <property type="match status" value="1"/>
</dbReference>
<evidence type="ECO:0000313" key="1">
    <source>
        <dbReference type="EMBL" id="VAX20518.1"/>
    </source>
</evidence>
<protein>
    <recommendedName>
        <fullName evidence="2">Transporter</fullName>
    </recommendedName>
</protein>
<sequence length="398" mass="43706">MKKTLIFLFSFSVLLYAQQAIAYVGLCCAKCGGNMPLNIIGAGVPETHEFRFKFSPMVMRMGGLRDGTSPVSLNSLLGSQNMGGMKMDGENTSSSGKFMAAPQSMDMNMLNFAVGYSFTDDFFAGLMFMYKDNSMPMKFSQSMASMTGQTGFYMKSSGMADTMLMTKYRLYTDDPLAPTSQASLFFGLSLPTGSINEKNREHPVKARRTELLPYSMQLGSGTLDPMLGLVYQGSASPWWWGANLIYTARVFNNARDYNLADEIRADLYAMYQVSYNLVVQLQLNARGWGKIEGEADAAASGASGRKVAGDPGSGYMTPLWSTDNYGGQSLNVTAGVQWQPFALHILDLSVGIPAYQRLNGPQLEEDYRMMVTWYMELPTAASVRSKGGRSGEKSRLGF</sequence>
<accession>A0A3B1C9G3</accession>
<reference evidence="1" key="1">
    <citation type="submission" date="2018-06" db="EMBL/GenBank/DDBJ databases">
        <authorList>
            <person name="Zhirakovskaya E."/>
        </authorList>
    </citation>
    <scope>NUCLEOTIDE SEQUENCE</scope>
</reference>
<evidence type="ECO:0008006" key="2">
    <source>
        <dbReference type="Google" id="ProtNLM"/>
    </source>
</evidence>
<dbReference type="InterPro" id="IPR025737">
    <property type="entry name" value="FApF"/>
</dbReference>
<dbReference type="EMBL" id="UOGA01000179">
    <property type="protein sequence ID" value="VAX20518.1"/>
    <property type="molecule type" value="Genomic_DNA"/>
</dbReference>
<name>A0A3B1C9G3_9ZZZZ</name>
<gene>
    <name evidence="1" type="ORF">MNBD_NITROSPINAE04-481</name>
</gene>